<feature type="region of interest" description="Disordered" evidence="1">
    <location>
        <begin position="175"/>
        <end position="219"/>
    </location>
</feature>
<feature type="compositionally biased region" description="Basic residues" evidence="1">
    <location>
        <begin position="16"/>
        <end position="27"/>
    </location>
</feature>
<evidence type="ECO:0000313" key="2">
    <source>
        <dbReference type="EMBL" id="KAK1920971.1"/>
    </source>
</evidence>
<comment type="caution">
    <text evidence="2">The sequence shown here is derived from an EMBL/GenBank/DDBJ whole genome shotgun (WGS) entry which is preliminary data.</text>
</comment>
<name>A0AAD9CSB0_PAPLA</name>
<protein>
    <recommendedName>
        <fullName evidence="4">Myb/SANT-like domain-containing protein</fullName>
    </recommendedName>
</protein>
<evidence type="ECO:0000256" key="1">
    <source>
        <dbReference type="SAM" id="MobiDB-lite"/>
    </source>
</evidence>
<proteinExistence type="predicted"/>
<feature type="compositionally biased region" description="Basic and acidic residues" evidence="1">
    <location>
        <begin position="176"/>
        <end position="191"/>
    </location>
</feature>
<gene>
    <name evidence="2" type="ORF">DB88DRAFT_475535</name>
</gene>
<dbReference type="AlphaFoldDB" id="A0AAD9CSB0"/>
<reference evidence="2" key="1">
    <citation type="submission" date="2023-02" db="EMBL/GenBank/DDBJ databases">
        <title>Identification and recombinant expression of a fungal hydrolase from Papiliotrema laurentii that hydrolyzes apple cutin and clears colloidal polyester polyurethane.</title>
        <authorList>
            <consortium name="DOE Joint Genome Institute"/>
            <person name="Roman V.A."/>
            <person name="Bojanowski C."/>
            <person name="Crable B.R."/>
            <person name="Wagner D.N."/>
            <person name="Hung C.S."/>
            <person name="Nadeau L.J."/>
            <person name="Schratz L."/>
            <person name="Haridas S."/>
            <person name="Pangilinan J."/>
            <person name="Lipzen A."/>
            <person name="Na H."/>
            <person name="Yan M."/>
            <person name="Ng V."/>
            <person name="Grigoriev I.V."/>
            <person name="Spatafora J.W."/>
            <person name="Barlow D."/>
            <person name="Biffinger J."/>
            <person name="Kelley-Loughnane N."/>
            <person name="Varaljay V.A."/>
            <person name="Crookes-Goodson W.J."/>
        </authorList>
    </citation>
    <scope>NUCLEOTIDE SEQUENCE</scope>
    <source>
        <strain evidence="2">5307AH</strain>
    </source>
</reference>
<organism evidence="2 3">
    <name type="scientific">Papiliotrema laurentii</name>
    <name type="common">Cryptococcus laurentii</name>
    <dbReference type="NCBI Taxonomy" id="5418"/>
    <lineage>
        <taxon>Eukaryota</taxon>
        <taxon>Fungi</taxon>
        <taxon>Dikarya</taxon>
        <taxon>Basidiomycota</taxon>
        <taxon>Agaricomycotina</taxon>
        <taxon>Tremellomycetes</taxon>
        <taxon>Tremellales</taxon>
        <taxon>Rhynchogastremaceae</taxon>
        <taxon>Papiliotrema</taxon>
    </lineage>
</organism>
<evidence type="ECO:0008006" key="4">
    <source>
        <dbReference type="Google" id="ProtNLM"/>
    </source>
</evidence>
<evidence type="ECO:0000313" key="3">
    <source>
        <dbReference type="Proteomes" id="UP001182556"/>
    </source>
</evidence>
<sequence length="357" mass="40980">MPRTSETETHQAQTKHTPHTPVRRTPRRKLDARDDEIILDVLLADRRANNLRRPRWTHMARLLTARTNDPRAVTAKQVQSRADRLCDVYDIIRRCIDSGMEWNEKRGCFVEHVRRDNALWAHHLARLGAPPAAVEFQRSSLRSGGLMRQNHPEAAQWRWRSWPLYSRAHRLWSLDPPKDSSDESPRSEVQPKRRGCSDSAVRSNQPPRRFLGPTGLDGRSLLLTTTESRSGGGNKRSKACENLRRYLLASRRPKRLVEQYSCRVASLHPGLPQVSPALQNALMLASSTMEAIRVVLESFSSLRYQIEAIQIVCETSFLTAEEKVRLVVFFLHNQPFAHTLVILKDSDSKEPVLRSWL</sequence>
<dbReference type="Proteomes" id="UP001182556">
    <property type="component" value="Unassembled WGS sequence"/>
</dbReference>
<keyword evidence="3" id="KW-1185">Reference proteome</keyword>
<dbReference type="EMBL" id="JAODAN010000012">
    <property type="protein sequence ID" value="KAK1920971.1"/>
    <property type="molecule type" value="Genomic_DNA"/>
</dbReference>
<feature type="region of interest" description="Disordered" evidence="1">
    <location>
        <begin position="1"/>
        <end position="29"/>
    </location>
</feature>
<accession>A0AAD9CSB0</accession>